<feature type="compositionally biased region" description="Basic and acidic residues" evidence="1">
    <location>
        <begin position="1"/>
        <end position="16"/>
    </location>
</feature>
<feature type="compositionally biased region" description="Polar residues" evidence="1">
    <location>
        <begin position="73"/>
        <end position="84"/>
    </location>
</feature>
<comment type="caution">
    <text evidence="2">The sequence shown here is derived from an EMBL/GenBank/DDBJ whole genome shotgun (WGS) entry which is preliminary data.</text>
</comment>
<keyword evidence="3" id="KW-1185">Reference proteome</keyword>
<evidence type="ECO:0000256" key="1">
    <source>
        <dbReference type="SAM" id="MobiDB-lite"/>
    </source>
</evidence>
<accession>A0ABD2XNM4</accession>
<dbReference type="AlphaFoldDB" id="A0ABD2XNM4"/>
<reference evidence="2 3" key="1">
    <citation type="journal article" date="2024" name="bioRxiv">
        <title>A reference genome for Trichogramma kaykai: A tiny desert-dwelling parasitoid wasp with competing sex-ratio distorters.</title>
        <authorList>
            <person name="Culotta J."/>
            <person name="Lindsey A.R."/>
        </authorList>
    </citation>
    <scope>NUCLEOTIDE SEQUENCE [LARGE SCALE GENOMIC DNA]</scope>
    <source>
        <strain evidence="2 3">KSX58</strain>
    </source>
</reference>
<gene>
    <name evidence="2" type="ORF">TKK_000895</name>
</gene>
<feature type="region of interest" description="Disordered" evidence="1">
    <location>
        <begin position="1"/>
        <end position="52"/>
    </location>
</feature>
<dbReference type="EMBL" id="JBJJXI010000018">
    <property type="protein sequence ID" value="KAL3406756.1"/>
    <property type="molecule type" value="Genomic_DNA"/>
</dbReference>
<evidence type="ECO:0000313" key="3">
    <source>
        <dbReference type="Proteomes" id="UP001627154"/>
    </source>
</evidence>
<name>A0ABD2XNM4_9HYME</name>
<feature type="region of interest" description="Disordered" evidence="1">
    <location>
        <begin position="72"/>
        <end position="202"/>
    </location>
</feature>
<sequence>MTERGPRRGARSDLRLARPTTSSSSGTLSRLRAGLSPGANGTGSAYDLARPHRDSGLDVSRVFGRELAATASYADSFSGASAPTRSHPRPLTGHPGPEVAEGSANFHAAERPKTVPRLAPRTSEETYERARPPRSQEPRLNDAASLAVASKPEITKNPRATRPRRTAMIRASDAAKVQRSRRVSRRGPRSRCSQPRVGKRRE</sequence>
<evidence type="ECO:0000313" key="2">
    <source>
        <dbReference type="EMBL" id="KAL3406756.1"/>
    </source>
</evidence>
<protein>
    <submittedName>
        <fullName evidence="2">Uncharacterized protein</fullName>
    </submittedName>
</protein>
<feature type="compositionally biased region" description="Basic and acidic residues" evidence="1">
    <location>
        <begin position="122"/>
        <end position="140"/>
    </location>
</feature>
<feature type="compositionally biased region" description="Basic residues" evidence="1">
    <location>
        <begin position="178"/>
        <end position="189"/>
    </location>
</feature>
<organism evidence="2 3">
    <name type="scientific">Trichogramma kaykai</name>
    <dbReference type="NCBI Taxonomy" id="54128"/>
    <lineage>
        <taxon>Eukaryota</taxon>
        <taxon>Metazoa</taxon>
        <taxon>Ecdysozoa</taxon>
        <taxon>Arthropoda</taxon>
        <taxon>Hexapoda</taxon>
        <taxon>Insecta</taxon>
        <taxon>Pterygota</taxon>
        <taxon>Neoptera</taxon>
        <taxon>Endopterygota</taxon>
        <taxon>Hymenoptera</taxon>
        <taxon>Apocrita</taxon>
        <taxon>Proctotrupomorpha</taxon>
        <taxon>Chalcidoidea</taxon>
        <taxon>Trichogrammatidae</taxon>
        <taxon>Trichogramma</taxon>
    </lineage>
</organism>
<dbReference type="Proteomes" id="UP001627154">
    <property type="component" value="Unassembled WGS sequence"/>
</dbReference>
<feature type="compositionally biased region" description="Low complexity" evidence="1">
    <location>
        <begin position="20"/>
        <end position="36"/>
    </location>
</feature>
<proteinExistence type="predicted"/>